<dbReference type="SUPFAM" id="SSF54862">
    <property type="entry name" value="4Fe-4S ferredoxins"/>
    <property type="match status" value="1"/>
</dbReference>
<dbReference type="AlphaFoldDB" id="A0A0N8KN81"/>
<keyword evidence="4" id="KW-0408">Iron</keyword>
<keyword evidence="2" id="KW-0004">4Fe-4S</keyword>
<dbReference type="STRING" id="1666911.HLUCCA11_09545"/>
<evidence type="ECO:0000256" key="4">
    <source>
        <dbReference type="ARBA" id="ARBA00023004"/>
    </source>
</evidence>
<dbReference type="InterPro" id="IPR050157">
    <property type="entry name" value="PSI_iron-sulfur_center"/>
</dbReference>
<dbReference type="GO" id="GO:0051539">
    <property type="term" value="F:4 iron, 4 sulfur cluster binding"/>
    <property type="evidence" value="ECO:0007669"/>
    <property type="project" value="UniProtKB-KW"/>
</dbReference>
<keyword evidence="3" id="KW-0479">Metal-binding</keyword>
<dbReference type="GO" id="GO:0046872">
    <property type="term" value="F:metal ion binding"/>
    <property type="evidence" value="ECO:0007669"/>
    <property type="project" value="UniProtKB-KW"/>
</dbReference>
<feature type="domain" description="4Fe-4S ferredoxin-type" evidence="6">
    <location>
        <begin position="92"/>
        <end position="121"/>
    </location>
</feature>
<dbReference type="PROSITE" id="PS51379">
    <property type="entry name" value="4FE4S_FER_2"/>
    <property type="match status" value="1"/>
</dbReference>
<dbReference type="InterPro" id="IPR017896">
    <property type="entry name" value="4Fe4S_Fe-S-bd"/>
</dbReference>
<evidence type="ECO:0000256" key="2">
    <source>
        <dbReference type="ARBA" id="ARBA00022485"/>
    </source>
</evidence>
<protein>
    <submittedName>
        <fullName evidence="7">Light-dependent period modulator LdpA</fullName>
    </submittedName>
</protein>
<gene>
    <name evidence="7" type="primary">ldpA</name>
    <name evidence="7" type="ORF">HLUCCA11_09545</name>
</gene>
<evidence type="ECO:0000313" key="8">
    <source>
        <dbReference type="Proteomes" id="UP000050465"/>
    </source>
</evidence>
<evidence type="ECO:0000259" key="6">
    <source>
        <dbReference type="PROSITE" id="PS51379"/>
    </source>
</evidence>
<evidence type="ECO:0000256" key="1">
    <source>
        <dbReference type="ARBA" id="ARBA00001966"/>
    </source>
</evidence>
<accession>A0A0N8KN81</accession>
<dbReference type="PATRIC" id="fig|1666911.3.peg.706"/>
<dbReference type="EMBL" id="LJZR01000010">
    <property type="protein sequence ID" value="KPQ35802.1"/>
    <property type="molecule type" value="Genomic_DNA"/>
</dbReference>
<evidence type="ECO:0000256" key="5">
    <source>
        <dbReference type="ARBA" id="ARBA00023014"/>
    </source>
</evidence>
<sequence length="339" mass="36570">MRNLTLAYALAGADCIDVAADLAVISAAKEGLEVAKQLAKAHSRPYQQPWLMVSMSAGEDPHFRKAWFDPKVCPADCPRPCENICPASAIASTGGIIRDRCYGCGRCLPVCPLGLIEARSQPTTIDAIARQVLTQADALEIHTQVGQLAAVKTLWQSIAAHTTHLQLMSVSCPDSAGYISYLKDLQQLMGISPEISPSKPFFGLSSHQNVQNVMWQTDGRPMSGDIGKGTTHAAIRLAQKVIESDVVGFIQLAGGTNQYTVQKLKKLGLLGRSSENVQNGYKIGDRVVSGIAYGSFARHLLMPIISETLYLEEVSPMLWKAVAIAESLVKPLKQSVVSK</sequence>
<dbReference type="InterPro" id="IPR057431">
    <property type="entry name" value="LdpA_Fe-S-bd"/>
</dbReference>
<comment type="caution">
    <text evidence="7">The sequence shown here is derived from an EMBL/GenBank/DDBJ whole genome shotgun (WGS) entry which is preliminary data.</text>
</comment>
<keyword evidence="5" id="KW-0411">Iron-sulfur</keyword>
<evidence type="ECO:0000313" key="7">
    <source>
        <dbReference type="EMBL" id="KPQ35802.1"/>
    </source>
</evidence>
<dbReference type="PANTHER" id="PTHR24960:SF79">
    <property type="entry name" value="PHOTOSYSTEM I IRON-SULFUR CENTER"/>
    <property type="match status" value="1"/>
</dbReference>
<dbReference type="PROSITE" id="PS00198">
    <property type="entry name" value="4FE4S_FER_1"/>
    <property type="match status" value="1"/>
</dbReference>
<name>A0A0N8KN81_9CYAN</name>
<evidence type="ECO:0000256" key="3">
    <source>
        <dbReference type="ARBA" id="ARBA00022723"/>
    </source>
</evidence>
<dbReference type="Pfam" id="PF25160">
    <property type="entry name" value="LdpA_Fe-S-bd"/>
    <property type="match status" value="1"/>
</dbReference>
<dbReference type="PANTHER" id="PTHR24960">
    <property type="entry name" value="PHOTOSYSTEM I IRON-SULFUR CENTER-RELATED"/>
    <property type="match status" value="1"/>
</dbReference>
<dbReference type="InterPro" id="IPR017900">
    <property type="entry name" value="4Fe4S_Fe_S_CS"/>
</dbReference>
<comment type="cofactor">
    <cofactor evidence="1">
        <name>[4Fe-4S] cluster</name>
        <dbReference type="ChEBI" id="CHEBI:49883"/>
    </cofactor>
</comment>
<dbReference type="Pfam" id="PF12617">
    <property type="entry name" value="LdpA_C"/>
    <property type="match status" value="1"/>
</dbReference>
<reference evidence="7 8" key="1">
    <citation type="submission" date="2015-09" db="EMBL/GenBank/DDBJ databases">
        <title>Identification and resolution of microdiversity through metagenomic sequencing of parallel consortia.</title>
        <authorList>
            <person name="Nelson W.C."/>
            <person name="Romine M.F."/>
            <person name="Lindemann S.R."/>
        </authorList>
    </citation>
    <scope>NUCLEOTIDE SEQUENCE [LARGE SCALE GENOMIC DNA]</scope>
    <source>
        <strain evidence="7">Ana</strain>
    </source>
</reference>
<proteinExistence type="predicted"/>
<organism evidence="7 8">
    <name type="scientific">Phormidesmis priestleyi Ana</name>
    <dbReference type="NCBI Taxonomy" id="1666911"/>
    <lineage>
        <taxon>Bacteria</taxon>
        <taxon>Bacillati</taxon>
        <taxon>Cyanobacteriota</taxon>
        <taxon>Cyanophyceae</taxon>
        <taxon>Leptolyngbyales</taxon>
        <taxon>Leptolyngbyaceae</taxon>
        <taxon>Phormidesmis</taxon>
    </lineage>
</organism>
<dbReference type="InterPro" id="IPR021039">
    <property type="entry name" value="Fe-S-bd_prot_LdpA_C"/>
</dbReference>
<dbReference type="Proteomes" id="UP000050465">
    <property type="component" value="Unassembled WGS sequence"/>
</dbReference>
<dbReference type="Gene3D" id="3.30.70.20">
    <property type="match status" value="1"/>
</dbReference>